<keyword evidence="11 13" id="KW-0472">Membrane</keyword>
<evidence type="ECO:0000256" key="2">
    <source>
        <dbReference type="ARBA" id="ARBA00004651"/>
    </source>
</evidence>
<dbReference type="PANTHER" id="PTHR30529:SF3">
    <property type="entry name" value="CYTOCHROME B561 HOMOLOG 1"/>
    <property type="match status" value="1"/>
</dbReference>
<dbReference type="GO" id="GO:0020037">
    <property type="term" value="F:heme binding"/>
    <property type="evidence" value="ECO:0007669"/>
    <property type="project" value="TreeGrafter"/>
</dbReference>
<evidence type="ECO:0000256" key="6">
    <source>
        <dbReference type="ARBA" id="ARBA00022692"/>
    </source>
</evidence>
<dbReference type="PANTHER" id="PTHR30529">
    <property type="entry name" value="CYTOCHROME B561"/>
    <property type="match status" value="1"/>
</dbReference>
<keyword evidence="6 13" id="KW-0812">Transmembrane</keyword>
<proteinExistence type="inferred from homology"/>
<comment type="cofactor">
    <cofactor evidence="1">
        <name>heme b</name>
        <dbReference type="ChEBI" id="CHEBI:60344"/>
    </cofactor>
</comment>
<evidence type="ECO:0000256" key="3">
    <source>
        <dbReference type="ARBA" id="ARBA00022448"/>
    </source>
</evidence>
<dbReference type="GO" id="GO:0046872">
    <property type="term" value="F:metal ion binding"/>
    <property type="evidence" value="ECO:0007669"/>
    <property type="project" value="UniProtKB-KW"/>
</dbReference>
<evidence type="ECO:0000259" key="14">
    <source>
        <dbReference type="Pfam" id="PF01292"/>
    </source>
</evidence>
<keyword evidence="5" id="KW-0349">Heme</keyword>
<dbReference type="Pfam" id="PF01292">
    <property type="entry name" value="Ni_hydr_CYTB"/>
    <property type="match status" value="1"/>
</dbReference>
<evidence type="ECO:0000313" key="15">
    <source>
        <dbReference type="EMBL" id="SFE59589.1"/>
    </source>
</evidence>
<evidence type="ECO:0000256" key="10">
    <source>
        <dbReference type="ARBA" id="ARBA00023004"/>
    </source>
</evidence>
<reference evidence="16" key="1">
    <citation type="submission" date="2016-10" db="EMBL/GenBank/DDBJ databases">
        <authorList>
            <person name="Varghese N."/>
            <person name="Submissions S."/>
        </authorList>
    </citation>
    <scope>NUCLEOTIDE SEQUENCE [LARGE SCALE GENOMIC DNA]</scope>
    <source>
        <strain evidence="16">DSM 27981</strain>
    </source>
</reference>
<evidence type="ECO:0000256" key="5">
    <source>
        <dbReference type="ARBA" id="ARBA00022617"/>
    </source>
</evidence>
<dbReference type="SUPFAM" id="SSF81342">
    <property type="entry name" value="Transmembrane di-heme cytochromes"/>
    <property type="match status" value="1"/>
</dbReference>
<keyword evidence="8" id="KW-0249">Electron transport</keyword>
<evidence type="ECO:0000256" key="1">
    <source>
        <dbReference type="ARBA" id="ARBA00001970"/>
    </source>
</evidence>
<sequence length="180" mass="20327">MPAHSNNKYSATLRALHWTMFALVALAYATINLRSVFERNSAPRLLMVESHFLLGMLVLLLVVPRLLARWRSPQPPIAPPLSAPLRIGSHIGHALLYGFLIAQPLLGMACRLLGGRGIALPFTDAVIPWPIEWVNKEWSGILEEAHEWLGTAFYWVIGLHIAAALWHAFVRRDNALRRMW</sequence>
<evidence type="ECO:0000256" key="11">
    <source>
        <dbReference type="ARBA" id="ARBA00023136"/>
    </source>
</evidence>
<evidence type="ECO:0000256" key="9">
    <source>
        <dbReference type="ARBA" id="ARBA00022989"/>
    </source>
</evidence>
<evidence type="ECO:0000256" key="12">
    <source>
        <dbReference type="ARBA" id="ARBA00037975"/>
    </source>
</evidence>
<comment type="similarity">
    <text evidence="12">Belongs to the cytochrome b561 family.</text>
</comment>
<keyword evidence="7" id="KW-0479">Metal-binding</keyword>
<evidence type="ECO:0000256" key="13">
    <source>
        <dbReference type="SAM" id="Phobius"/>
    </source>
</evidence>
<comment type="subcellular location">
    <subcellularLocation>
        <location evidence="2">Cell membrane</location>
        <topology evidence="2">Multi-pass membrane protein</topology>
    </subcellularLocation>
</comment>
<dbReference type="AlphaFoldDB" id="A0A1I2BU13"/>
<dbReference type="InterPro" id="IPR052168">
    <property type="entry name" value="Cytochrome_b561_oxidase"/>
</dbReference>
<dbReference type="GO" id="GO:0009055">
    <property type="term" value="F:electron transfer activity"/>
    <property type="evidence" value="ECO:0007669"/>
    <property type="project" value="InterPro"/>
</dbReference>
<evidence type="ECO:0000313" key="16">
    <source>
        <dbReference type="Proteomes" id="UP000199119"/>
    </source>
</evidence>
<keyword evidence="4" id="KW-1003">Cell membrane</keyword>
<dbReference type="Proteomes" id="UP000199119">
    <property type="component" value="Unassembled WGS sequence"/>
</dbReference>
<dbReference type="InterPro" id="IPR011577">
    <property type="entry name" value="Cyt_b561_bac/Ni-Hgenase"/>
</dbReference>
<dbReference type="GO" id="GO:0022904">
    <property type="term" value="P:respiratory electron transport chain"/>
    <property type="evidence" value="ECO:0007669"/>
    <property type="project" value="InterPro"/>
</dbReference>
<dbReference type="RefSeq" id="WP_092938520.1">
    <property type="nucleotide sequence ID" value="NZ_FONX01000003.1"/>
</dbReference>
<dbReference type="GO" id="GO:0005886">
    <property type="term" value="C:plasma membrane"/>
    <property type="evidence" value="ECO:0007669"/>
    <property type="project" value="UniProtKB-SubCell"/>
</dbReference>
<feature type="transmembrane region" description="Helical" evidence="13">
    <location>
        <begin position="45"/>
        <end position="67"/>
    </location>
</feature>
<keyword evidence="16" id="KW-1185">Reference proteome</keyword>
<organism evidence="15 16">
    <name type="scientific">Paracidovorax wautersii</name>
    <dbReference type="NCBI Taxonomy" id="1177982"/>
    <lineage>
        <taxon>Bacteria</taxon>
        <taxon>Pseudomonadati</taxon>
        <taxon>Pseudomonadota</taxon>
        <taxon>Betaproteobacteria</taxon>
        <taxon>Burkholderiales</taxon>
        <taxon>Comamonadaceae</taxon>
        <taxon>Paracidovorax</taxon>
    </lineage>
</organism>
<evidence type="ECO:0000256" key="8">
    <source>
        <dbReference type="ARBA" id="ARBA00022982"/>
    </source>
</evidence>
<evidence type="ECO:0000256" key="4">
    <source>
        <dbReference type="ARBA" id="ARBA00022475"/>
    </source>
</evidence>
<dbReference type="EMBL" id="FONX01000003">
    <property type="protein sequence ID" value="SFE59589.1"/>
    <property type="molecule type" value="Genomic_DNA"/>
</dbReference>
<dbReference type="OrthoDB" id="8536275at2"/>
<feature type="transmembrane region" description="Helical" evidence="13">
    <location>
        <begin position="151"/>
        <end position="170"/>
    </location>
</feature>
<feature type="transmembrane region" description="Helical" evidence="13">
    <location>
        <begin position="15"/>
        <end position="33"/>
    </location>
</feature>
<keyword evidence="10" id="KW-0408">Iron</keyword>
<dbReference type="InterPro" id="IPR016174">
    <property type="entry name" value="Di-haem_cyt_TM"/>
</dbReference>
<gene>
    <name evidence="15" type="ORF">SAMN04489711_103199</name>
</gene>
<keyword evidence="9 13" id="KW-1133">Transmembrane helix</keyword>
<evidence type="ECO:0000256" key="7">
    <source>
        <dbReference type="ARBA" id="ARBA00022723"/>
    </source>
</evidence>
<keyword evidence="3" id="KW-0813">Transport</keyword>
<name>A0A1I2BU13_9BURK</name>
<accession>A0A1I2BU13</accession>
<protein>
    <submittedName>
        <fullName evidence="15">Cytochrome b561</fullName>
    </submittedName>
</protein>
<feature type="domain" description="Cytochrome b561 bacterial/Ni-hydrogenase" evidence="14">
    <location>
        <begin position="9"/>
        <end position="180"/>
    </location>
</feature>